<gene>
    <name evidence="2" type="ORF">PACLA_8A042333</name>
</gene>
<dbReference type="PANTHER" id="PTHR11085:SF10">
    <property type="entry name" value="NAD-DEPENDENT PROTEIN DEACYLASE SIRTUIN-5, MITOCHONDRIAL-RELATED"/>
    <property type="match status" value="1"/>
</dbReference>
<dbReference type="CDD" id="cd01412">
    <property type="entry name" value="SIRT5_Af1_CobB"/>
    <property type="match status" value="1"/>
</dbReference>
<feature type="binding site" evidence="1">
    <location>
        <position position="75"/>
    </location>
    <ligand>
        <name>substrate</name>
    </ligand>
</feature>
<comment type="function">
    <text evidence="1">NAD-dependent lysine demalonylase, desuccinylase and deglutarylase that specifically removes malonyl, succinyl and glutaryl groups on target proteins. Has weak NAD-dependent protein deacetylase activity; however this activity may not be physiologically relevant in vivo.</text>
</comment>
<feature type="binding site" evidence="1">
    <location>
        <position position="263"/>
    </location>
    <ligand>
        <name>NAD(+)</name>
        <dbReference type="ChEBI" id="CHEBI:57540"/>
    </ligand>
</feature>
<feature type="binding site" evidence="1">
    <location>
        <position position="182"/>
    </location>
    <ligand>
        <name>Zn(2+)</name>
        <dbReference type="ChEBI" id="CHEBI:29105"/>
    </ligand>
</feature>
<comment type="catalytic activity">
    <reaction evidence="1">
        <text>N(6)-succinyl-L-lysyl-[protein] + NAD(+) + H2O = 2''-O-succinyl-ADP-D-ribose + nicotinamide + L-lysyl-[protein]</text>
        <dbReference type="Rhea" id="RHEA:47668"/>
        <dbReference type="Rhea" id="RHEA-COMP:9752"/>
        <dbReference type="Rhea" id="RHEA-COMP:11877"/>
        <dbReference type="ChEBI" id="CHEBI:15377"/>
        <dbReference type="ChEBI" id="CHEBI:17154"/>
        <dbReference type="ChEBI" id="CHEBI:29969"/>
        <dbReference type="ChEBI" id="CHEBI:57540"/>
        <dbReference type="ChEBI" id="CHEBI:87830"/>
        <dbReference type="ChEBI" id="CHEBI:87832"/>
    </reaction>
</comment>
<name>A0A7D9H918_PARCT</name>
<dbReference type="InterPro" id="IPR050134">
    <property type="entry name" value="NAD-dep_sirtuin_deacylases"/>
</dbReference>
<accession>A0A7D9H918</accession>
<dbReference type="GO" id="GO:0005634">
    <property type="term" value="C:nucleus"/>
    <property type="evidence" value="ECO:0007669"/>
    <property type="project" value="TreeGrafter"/>
</dbReference>
<sequence>MSFHGSKSDSAEFKSLLSKTRNVVFLTGAGCSAESGIPTFRGAGGLWRKYKATELATLDAFNTNPSLVWEFYSYRREVVLTKKPNDAHHAIAEFEKRMVKEGREVHVITQNVDGLHQTAGSKNVIELHGSLFKTRCVKCGKIEENRQSPIVPALAGKGEPQLDAVDAKIPVEELPRCSQPGCDSLVRPHVVWFGEALEYKVLEKTDEVLEACDMCLLIGTSSVVYPAAGFAPSLADRGVPVAEFNLEETPATGAFRFHFHGPAGQTLPPILLEE</sequence>
<organism evidence="2 3">
    <name type="scientific">Paramuricea clavata</name>
    <name type="common">Red gorgonian</name>
    <name type="synonym">Violescent sea-whip</name>
    <dbReference type="NCBI Taxonomy" id="317549"/>
    <lineage>
        <taxon>Eukaryota</taxon>
        <taxon>Metazoa</taxon>
        <taxon>Cnidaria</taxon>
        <taxon>Anthozoa</taxon>
        <taxon>Octocorallia</taxon>
        <taxon>Malacalcyonacea</taxon>
        <taxon>Plexauridae</taxon>
        <taxon>Paramuricea</taxon>
    </lineage>
</organism>
<dbReference type="GO" id="GO:0005739">
    <property type="term" value="C:mitochondrion"/>
    <property type="evidence" value="ECO:0007669"/>
    <property type="project" value="UniProtKB-SubCell"/>
</dbReference>
<dbReference type="SUPFAM" id="SSF52467">
    <property type="entry name" value="DHS-like NAD/FAD-binding domain"/>
    <property type="match status" value="1"/>
</dbReference>
<dbReference type="PROSITE" id="PS50305">
    <property type="entry name" value="SIRTUIN"/>
    <property type="match status" value="1"/>
</dbReference>
<dbReference type="InterPro" id="IPR026590">
    <property type="entry name" value="Ssirtuin_cat_dom"/>
</dbReference>
<evidence type="ECO:0000256" key="1">
    <source>
        <dbReference type="HAMAP-Rule" id="MF_03160"/>
    </source>
</evidence>
<feature type="binding site" evidence="1">
    <location>
        <begin position="245"/>
        <end position="247"/>
    </location>
    <ligand>
        <name>NAD(+)</name>
        <dbReference type="ChEBI" id="CHEBI:57540"/>
    </ligand>
</feature>
<feature type="binding site" evidence="1">
    <location>
        <position position="136"/>
    </location>
    <ligand>
        <name>Zn(2+)</name>
        <dbReference type="ChEBI" id="CHEBI:29105"/>
    </ligand>
</feature>
<dbReference type="Gene3D" id="3.40.50.1220">
    <property type="entry name" value="TPP-binding domain"/>
    <property type="match status" value="1"/>
</dbReference>
<protein>
    <recommendedName>
        <fullName evidence="1">NAD-dependent protein deacylase</fullName>
        <ecNumber evidence="1">2.3.1.-</ecNumber>
    </recommendedName>
    <alternativeName>
        <fullName evidence="1">Regulatory protein SIR2 homolog 5</fullName>
    </alternativeName>
</protein>
<dbReference type="OrthoDB" id="424302at2759"/>
<dbReference type="AlphaFoldDB" id="A0A7D9H918"/>
<feature type="binding site" evidence="1">
    <location>
        <begin position="28"/>
        <end position="47"/>
    </location>
    <ligand>
        <name>NAD(+)</name>
        <dbReference type="ChEBI" id="CHEBI:57540"/>
    </ligand>
</feature>
<dbReference type="NCBIfam" id="NF001753">
    <property type="entry name" value="PRK00481.1-3"/>
    <property type="match status" value="1"/>
</dbReference>
<comment type="subcellular location">
    <subcellularLocation>
        <location evidence="1">Mitochondrion</location>
    </subcellularLocation>
</comment>
<dbReference type="GO" id="GO:0036055">
    <property type="term" value="F:protein-succinyllysine desuccinylase activity"/>
    <property type="evidence" value="ECO:0007669"/>
    <property type="project" value="UniProtKB-UniRule"/>
</dbReference>
<dbReference type="GO" id="GO:0036054">
    <property type="term" value="F:protein-malonyllysine demalonylase activity"/>
    <property type="evidence" value="ECO:0007669"/>
    <property type="project" value="UniProtKB-UniRule"/>
</dbReference>
<dbReference type="HAMAP" id="MF_01121">
    <property type="entry name" value="Sirtuin_ClassIII"/>
    <property type="match status" value="1"/>
</dbReference>
<feature type="binding site" evidence="1">
    <location>
        <position position="177"/>
    </location>
    <ligand>
        <name>Zn(2+)</name>
        <dbReference type="ChEBI" id="CHEBI:29105"/>
    </ligand>
</feature>
<dbReference type="GO" id="GO:0070403">
    <property type="term" value="F:NAD+ binding"/>
    <property type="evidence" value="ECO:0007669"/>
    <property type="project" value="UniProtKB-UniRule"/>
</dbReference>
<keyword evidence="1" id="KW-0520">NAD</keyword>
<dbReference type="Gene3D" id="3.30.1600.10">
    <property type="entry name" value="SIR2/SIRT2 'Small Domain"/>
    <property type="match status" value="1"/>
</dbReference>
<comment type="similarity">
    <text evidence="1">Belongs to the sirtuin family. Class III subfamily.</text>
</comment>
<comment type="cofactor">
    <cofactor evidence="1">
        <name>Zn(2+)</name>
        <dbReference type="ChEBI" id="CHEBI:29105"/>
    </cofactor>
    <text evidence="1">Binds 1 zinc ion per subunit.</text>
</comment>
<dbReference type="InterPro" id="IPR029035">
    <property type="entry name" value="DHS-like_NAD/FAD-binding_dom"/>
</dbReference>
<reference evidence="2" key="1">
    <citation type="submission" date="2020-04" db="EMBL/GenBank/DDBJ databases">
        <authorList>
            <person name="Alioto T."/>
            <person name="Alioto T."/>
            <person name="Gomez Garrido J."/>
        </authorList>
    </citation>
    <scope>NUCLEOTIDE SEQUENCE</scope>
    <source>
        <strain evidence="2">A484AB</strain>
    </source>
</reference>
<dbReference type="GO" id="GO:0008270">
    <property type="term" value="F:zinc ion binding"/>
    <property type="evidence" value="ECO:0007669"/>
    <property type="project" value="UniProtKB-UniRule"/>
</dbReference>
<comment type="caution">
    <text evidence="2">The sequence shown here is derived from an EMBL/GenBank/DDBJ whole genome shotgun (WGS) entry which is preliminary data.</text>
</comment>
<keyword evidence="1" id="KW-0479">Metal-binding</keyword>
<dbReference type="InterPro" id="IPR027546">
    <property type="entry name" value="Sirtuin_class_III"/>
</dbReference>
<comment type="catalytic activity">
    <reaction evidence="1">
        <text>N(6)-malonyl-L-lysyl-[protein] + NAD(+) + H2O = 2''-O-malonyl-ADP-D-ribose + nicotinamide + L-lysyl-[protein]</text>
        <dbReference type="Rhea" id="RHEA:47672"/>
        <dbReference type="Rhea" id="RHEA-COMP:9752"/>
        <dbReference type="Rhea" id="RHEA-COMP:11878"/>
        <dbReference type="ChEBI" id="CHEBI:15377"/>
        <dbReference type="ChEBI" id="CHEBI:17154"/>
        <dbReference type="ChEBI" id="CHEBI:29969"/>
        <dbReference type="ChEBI" id="CHEBI:57540"/>
        <dbReference type="ChEBI" id="CHEBI:87831"/>
        <dbReference type="ChEBI" id="CHEBI:87833"/>
    </reaction>
</comment>
<dbReference type="Proteomes" id="UP001152795">
    <property type="component" value="Unassembled WGS sequence"/>
</dbReference>
<feature type="active site" description="Proton acceptor" evidence="1">
    <location>
        <position position="128"/>
    </location>
</feature>
<keyword evidence="3" id="KW-1185">Reference proteome</keyword>
<dbReference type="InterPro" id="IPR003000">
    <property type="entry name" value="Sirtuin"/>
</dbReference>
<dbReference type="EC" id="2.3.1.-" evidence="1"/>
<dbReference type="InterPro" id="IPR026591">
    <property type="entry name" value="Sirtuin_cat_small_dom_sf"/>
</dbReference>
<comment type="domain">
    <text evidence="1">In contrast to class I sirtuins, class III sirtuins have only weak deacetylase activity. Difference in substrate specificity is probably due to a larger hydrophobic pocket with 2 residues (Tyr-72 and Arg-75) that bind to malonylated and succinylated substrates and define the specificity.</text>
</comment>
<dbReference type="Pfam" id="PF02146">
    <property type="entry name" value="SIR2"/>
    <property type="match status" value="1"/>
</dbReference>
<comment type="catalytic activity">
    <reaction evidence="1">
        <text>N(6)-glutaryl-L-lysyl-[protein] + NAD(+) + H2O = 2''-O-glutaryl-ADP-D-ribose + nicotinamide + L-lysyl-[protein]</text>
        <dbReference type="Rhea" id="RHEA:47664"/>
        <dbReference type="Rhea" id="RHEA-COMP:9752"/>
        <dbReference type="Rhea" id="RHEA-COMP:11875"/>
        <dbReference type="ChEBI" id="CHEBI:15377"/>
        <dbReference type="ChEBI" id="CHEBI:17154"/>
        <dbReference type="ChEBI" id="CHEBI:29969"/>
        <dbReference type="ChEBI" id="CHEBI:57540"/>
        <dbReference type="ChEBI" id="CHEBI:87828"/>
        <dbReference type="ChEBI" id="CHEBI:87829"/>
    </reaction>
</comment>
<keyword evidence="1" id="KW-0862">Zinc</keyword>
<keyword evidence="1" id="KW-0496">Mitochondrion</keyword>
<evidence type="ECO:0000313" key="3">
    <source>
        <dbReference type="Proteomes" id="UP001152795"/>
    </source>
</evidence>
<proteinExistence type="inferred from homology"/>
<evidence type="ECO:0000313" key="2">
    <source>
        <dbReference type="EMBL" id="CAB3978689.1"/>
    </source>
</evidence>
<feature type="binding site" evidence="1">
    <location>
        <begin position="110"/>
        <end position="113"/>
    </location>
    <ligand>
        <name>NAD(+)</name>
        <dbReference type="ChEBI" id="CHEBI:57540"/>
    </ligand>
</feature>
<feature type="binding site" evidence="1">
    <location>
        <position position="139"/>
    </location>
    <ligand>
        <name>Zn(2+)</name>
        <dbReference type="ChEBI" id="CHEBI:29105"/>
    </ligand>
</feature>
<feature type="binding site" evidence="1">
    <location>
        <position position="72"/>
    </location>
    <ligand>
        <name>substrate</name>
    </ligand>
</feature>
<keyword evidence="1" id="KW-0808">Transferase</keyword>
<dbReference type="GO" id="GO:0017136">
    <property type="term" value="F:histone deacetylase activity, NAD-dependent"/>
    <property type="evidence" value="ECO:0007669"/>
    <property type="project" value="TreeGrafter"/>
</dbReference>
<dbReference type="EMBL" id="CACRXK020000133">
    <property type="protein sequence ID" value="CAB3978689.1"/>
    <property type="molecule type" value="Genomic_DNA"/>
</dbReference>
<feature type="binding site" evidence="1">
    <location>
        <begin position="219"/>
        <end position="221"/>
    </location>
    <ligand>
        <name>NAD(+)</name>
        <dbReference type="ChEBI" id="CHEBI:57540"/>
    </ligand>
</feature>
<dbReference type="PANTHER" id="PTHR11085">
    <property type="entry name" value="NAD-DEPENDENT PROTEIN DEACYLASE SIRTUIN-5, MITOCHONDRIAL-RELATED"/>
    <property type="match status" value="1"/>
</dbReference>